<evidence type="ECO:0000259" key="1">
    <source>
        <dbReference type="SMART" id="SM00829"/>
    </source>
</evidence>
<dbReference type="PATRIC" id="fig|797516.3.peg.2121"/>
<dbReference type="InterPro" id="IPR011032">
    <property type="entry name" value="GroES-like_sf"/>
</dbReference>
<dbReference type="PANTHER" id="PTHR11695">
    <property type="entry name" value="ALCOHOL DEHYDROGENASE RELATED"/>
    <property type="match status" value="1"/>
</dbReference>
<name>H1LIC8_9LACO</name>
<evidence type="ECO:0000313" key="2">
    <source>
        <dbReference type="EMBL" id="EHO49881.1"/>
    </source>
</evidence>
<dbReference type="GO" id="GO:0016491">
    <property type="term" value="F:oxidoreductase activity"/>
    <property type="evidence" value="ECO:0007669"/>
    <property type="project" value="InterPro"/>
</dbReference>
<dbReference type="CDD" id="cd05289">
    <property type="entry name" value="MDR_like_2"/>
    <property type="match status" value="1"/>
</dbReference>
<dbReference type="PANTHER" id="PTHR11695:SF294">
    <property type="entry name" value="RETICULON-4-INTERACTING PROTEIN 1, MITOCHONDRIAL"/>
    <property type="match status" value="1"/>
</dbReference>
<dbReference type="Pfam" id="PF00107">
    <property type="entry name" value="ADH_zinc_N"/>
    <property type="match status" value="1"/>
</dbReference>
<dbReference type="SMART" id="SM00829">
    <property type="entry name" value="PKS_ER"/>
    <property type="match status" value="1"/>
</dbReference>
<dbReference type="Proteomes" id="UP000005025">
    <property type="component" value="Unassembled WGS sequence"/>
</dbReference>
<dbReference type="InterPro" id="IPR036291">
    <property type="entry name" value="NAD(P)-bd_dom_sf"/>
</dbReference>
<comment type="caution">
    <text evidence="2">The sequence shown here is derived from an EMBL/GenBank/DDBJ whole genome shotgun (WGS) entry which is preliminary data.</text>
</comment>
<dbReference type="Pfam" id="PF08240">
    <property type="entry name" value="ADH_N"/>
    <property type="match status" value="1"/>
</dbReference>
<dbReference type="InterPro" id="IPR013154">
    <property type="entry name" value="ADH-like_N"/>
</dbReference>
<dbReference type="InterPro" id="IPR013149">
    <property type="entry name" value="ADH-like_C"/>
</dbReference>
<gene>
    <name evidence="2" type="ORF">HMPREF9104_02369</name>
</gene>
<reference evidence="2 3" key="1">
    <citation type="submission" date="2011-09" db="EMBL/GenBank/DDBJ databases">
        <authorList>
            <person name="Weinstock G."/>
            <person name="Sodergren E."/>
            <person name="Clifton S."/>
            <person name="Fulton L."/>
            <person name="Fulton B."/>
            <person name="Courtney L."/>
            <person name="Fronick C."/>
            <person name="Harrison M."/>
            <person name="Strong C."/>
            <person name="Farmer C."/>
            <person name="Delahaunty K."/>
            <person name="Markovic C."/>
            <person name="Hall O."/>
            <person name="Minx P."/>
            <person name="Tomlinson C."/>
            <person name="Mitreva M."/>
            <person name="Hou S."/>
            <person name="Chen J."/>
            <person name="Wollam A."/>
            <person name="Pepin K.H."/>
            <person name="Johnson M."/>
            <person name="Bhonagiri V."/>
            <person name="Zhang X."/>
            <person name="Suruliraj S."/>
            <person name="Warren W."/>
            <person name="Chinwalla A."/>
            <person name="Mardis E.R."/>
            <person name="Wilson R.K."/>
        </authorList>
    </citation>
    <scope>NUCLEOTIDE SEQUENCE [LARGE SCALE GENOMIC DNA]</scope>
    <source>
        <strain evidence="2 3">F0435</strain>
    </source>
</reference>
<organism evidence="2 3">
    <name type="scientific">Lentilactobacillus kisonensis F0435</name>
    <dbReference type="NCBI Taxonomy" id="797516"/>
    <lineage>
        <taxon>Bacteria</taxon>
        <taxon>Bacillati</taxon>
        <taxon>Bacillota</taxon>
        <taxon>Bacilli</taxon>
        <taxon>Lactobacillales</taxon>
        <taxon>Lactobacillaceae</taxon>
        <taxon>Lentilactobacillus</taxon>
    </lineage>
</organism>
<dbReference type="InterPro" id="IPR020843">
    <property type="entry name" value="ER"/>
</dbReference>
<dbReference type="InterPro" id="IPR050700">
    <property type="entry name" value="YIM1/Zinc_Alcohol_DH_Fams"/>
</dbReference>
<dbReference type="SUPFAM" id="SSF50129">
    <property type="entry name" value="GroES-like"/>
    <property type="match status" value="1"/>
</dbReference>
<sequence length="256" mass="27691">MTQQMKAAVINRYGQLMPEITDVAIPQVGDQDILVKIMAASVNPIDLKTQAGQLRMLLHYQMPLILGNDFAGVVTKVGVGVSGFQIGDQVYGRVPKDRIGTFAEYIAVDEDAVALKPTNLTFEQAAAIPLVGLTSYQALIDIMQIKPNNKVLIQAGSGGIGTFAIQLAKLKGAFIATTTSAKNSDFVRQLGADQVIDYHQENFAEVLRDYDDVFDTLGGEAVAEAFKIVKPGGRIVSLSGMPDDRFAKAYGLPRWK</sequence>
<feature type="domain" description="Enoyl reductase (ER)" evidence="1">
    <location>
        <begin position="14"/>
        <end position="252"/>
    </location>
</feature>
<dbReference type="EMBL" id="AGRJ01000203">
    <property type="protein sequence ID" value="EHO49881.1"/>
    <property type="molecule type" value="Genomic_DNA"/>
</dbReference>
<dbReference type="Gene3D" id="3.90.180.10">
    <property type="entry name" value="Medium-chain alcohol dehydrogenases, catalytic domain"/>
    <property type="match status" value="1"/>
</dbReference>
<protein>
    <submittedName>
        <fullName evidence="2">GroES-like protein</fullName>
    </submittedName>
</protein>
<accession>H1LIC8</accession>
<dbReference type="AlphaFoldDB" id="H1LIC8"/>
<dbReference type="SUPFAM" id="SSF51735">
    <property type="entry name" value="NAD(P)-binding Rossmann-fold domains"/>
    <property type="match status" value="1"/>
</dbReference>
<evidence type="ECO:0000313" key="3">
    <source>
        <dbReference type="Proteomes" id="UP000005025"/>
    </source>
</evidence>
<dbReference type="STRING" id="797516.HMPREF9104_02369"/>
<proteinExistence type="predicted"/>
<dbReference type="HOGENOM" id="CLU_026673_3_3_9"/>